<dbReference type="EMBL" id="VLJV01000001">
    <property type="protein sequence ID" value="TWH18543.1"/>
    <property type="molecule type" value="Genomic_DNA"/>
</dbReference>
<gene>
    <name evidence="2" type="ORF">JD82_00361</name>
</gene>
<comment type="caution">
    <text evidence="2">The sequence shown here is derived from an EMBL/GenBank/DDBJ whole genome shotgun (WGS) entry which is preliminary data.</text>
</comment>
<dbReference type="Proteomes" id="UP000317303">
    <property type="component" value="Unassembled WGS sequence"/>
</dbReference>
<name>A0A660C9X9_9PSEU</name>
<proteinExistence type="predicted"/>
<keyword evidence="3" id="KW-1185">Reference proteome</keyword>
<evidence type="ECO:0000256" key="1">
    <source>
        <dbReference type="SAM" id="Coils"/>
    </source>
</evidence>
<dbReference type="RefSeq" id="WP_030532549.1">
    <property type="nucleotide sequence ID" value="NZ_JOIJ01000008.1"/>
</dbReference>
<protein>
    <recommendedName>
        <fullName evidence="4">Replication initiator protein</fullName>
    </recommendedName>
</protein>
<keyword evidence="1" id="KW-0175">Coiled coil</keyword>
<evidence type="ECO:0000313" key="2">
    <source>
        <dbReference type="EMBL" id="TWH18543.1"/>
    </source>
</evidence>
<evidence type="ECO:0000313" key="3">
    <source>
        <dbReference type="Proteomes" id="UP000317303"/>
    </source>
</evidence>
<dbReference type="Pfam" id="PF20199">
    <property type="entry name" value="RepSA"/>
    <property type="match status" value="1"/>
</dbReference>
<reference evidence="2 3" key="1">
    <citation type="submission" date="2019-07" db="EMBL/GenBank/DDBJ databases">
        <title>R&amp;d 2014.</title>
        <authorList>
            <person name="Klenk H.-P."/>
        </authorList>
    </citation>
    <scope>NUCLEOTIDE SEQUENCE [LARGE SCALE GENOMIC DNA]</scope>
    <source>
        <strain evidence="2 3">DSM 43194</strain>
    </source>
</reference>
<accession>A0A660C9X9</accession>
<organism evidence="2 3">
    <name type="scientific">Prauserella rugosa</name>
    <dbReference type="NCBI Taxonomy" id="43354"/>
    <lineage>
        <taxon>Bacteria</taxon>
        <taxon>Bacillati</taxon>
        <taxon>Actinomycetota</taxon>
        <taxon>Actinomycetes</taxon>
        <taxon>Pseudonocardiales</taxon>
        <taxon>Pseudonocardiaceae</taxon>
        <taxon>Prauserella</taxon>
    </lineage>
</organism>
<sequence length="523" mass="57378">MSTFSTATLTPSITSVLGAGAVAEHYPSVRRQLHADVLARASDPGYQWWLTHVMSAAACSNPVRLRLNATWHNGNGGSEVERVTDDMPDGLVYVACKNRRASVCPACAETYRQDTYQLVKAGLLGGKGVPDSVAGHPCFFVTLTAPAFGPVHSRVVGTNGKVKPCRVRRSGTVCEHGRQVICYQRHSEDDPCLGEAICLDCYDYDHQAVWNLHASELWRRTTMTLNRRLGKVAKQRGVKIRLSYAKVAEYQRRGVVHYHALIRLDGYEPDDPDAVLPPDQSLTSELVASHIEQAARITGLTTAPHPHNPIGWAIKWGDQIDVRQVRLTPADCDDRGTLTTQAVAAYLAKYATKATEVTGVVSRRLTAADAAAYAQLDSHQTRQLLACWRLGKRPLNCTTDDDIDAWDDSPGSNLPGWGKLQKWAHMLGFGGHFSTKSRRYSTTLGALRAVRRAYQRGETPPDPDQPPADTDPVAEDAVVTLNWIFDGVGWLTIGDAALANTAAAKARERRQVAKEEVEETIAR</sequence>
<dbReference type="InterPro" id="IPR046828">
    <property type="entry name" value="RepSA"/>
</dbReference>
<evidence type="ECO:0008006" key="4">
    <source>
        <dbReference type="Google" id="ProtNLM"/>
    </source>
</evidence>
<feature type="coiled-coil region" evidence="1">
    <location>
        <begin position="496"/>
        <end position="523"/>
    </location>
</feature>
<dbReference type="AlphaFoldDB" id="A0A660C9X9"/>